<gene>
    <name evidence="2" type="ORF">IAA28_02600</name>
</gene>
<dbReference type="AlphaFoldDB" id="A0A9D1W3E5"/>
<keyword evidence="1" id="KW-0472">Membrane</keyword>
<feature type="transmembrane region" description="Helical" evidence="1">
    <location>
        <begin position="149"/>
        <end position="169"/>
    </location>
</feature>
<sequence>MENRRRRNALSRKLKNMGKALKMELREHKSSFLVYVTLRLAVVAVAVLQFWNGNYENVFLCILSLMLLVIPSAMQLTFQVELPPALEIFILLFIFAAEILGEIGEFYLRFPFWDAALHTVNGFLCAAIGFSLVTLLNNNQKIVFNLSPVFMAIVAVSFSMTIGVIWEFFEFGMDQIFGLDMQKDTVVPVIRTVLLDPEGRNVPYVIDSITRVEVNGRDLGLGGYLDIGLIDTMQDLLVTFAGSLVFSVLGFFYVKSRGKGALVSRFVPRRKDRDREFLRIVEEEERKNEQSE</sequence>
<keyword evidence="1" id="KW-0812">Transmembrane</keyword>
<evidence type="ECO:0000256" key="1">
    <source>
        <dbReference type="SAM" id="Phobius"/>
    </source>
</evidence>
<feature type="transmembrane region" description="Helical" evidence="1">
    <location>
        <begin position="236"/>
        <end position="254"/>
    </location>
</feature>
<feature type="transmembrane region" description="Helical" evidence="1">
    <location>
        <begin position="85"/>
        <end position="103"/>
    </location>
</feature>
<feature type="transmembrane region" description="Helical" evidence="1">
    <location>
        <begin position="57"/>
        <end position="78"/>
    </location>
</feature>
<proteinExistence type="predicted"/>
<accession>A0A9D1W3E5</accession>
<reference evidence="2" key="2">
    <citation type="submission" date="2021-04" db="EMBL/GenBank/DDBJ databases">
        <authorList>
            <person name="Gilroy R."/>
        </authorList>
    </citation>
    <scope>NUCLEOTIDE SEQUENCE</scope>
    <source>
        <strain evidence="2">ChiGjej4B4-12881</strain>
    </source>
</reference>
<dbReference type="Pfam" id="PF09997">
    <property type="entry name" value="DUF2238"/>
    <property type="match status" value="1"/>
</dbReference>
<feature type="transmembrane region" description="Helical" evidence="1">
    <location>
        <begin position="32"/>
        <end position="51"/>
    </location>
</feature>
<evidence type="ECO:0000313" key="2">
    <source>
        <dbReference type="EMBL" id="HIX51679.1"/>
    </source>
</evidence>
<name>A0A9D1W3E5_9FIRM</name>
<dbReference type="EMBL" id="DXEU01000046">
    <property type="protein sequence ID" value="HIX51679.1"/>
    <property type="molecule type" value="Genomic_DNA"/>
</dbReference>
<reference evidence="2" key="1">
    <citation type="journal article" date="2021" name="PeerJ">
        <title>Extensive microbial diversity within the chicken gut microbiome revealed by metagenomics and culture.</title>
        <authorList>
            <person name="Gilroy R."/>
            <person name="Ravi A."/>
            <person name="Getino M."/>
            <person name="Pursley I."/>
            <person name="Horton D.L."/>
            <person name="Alikhan N.F."/>
            <person name="Baker D."/>
            <person name="Gharbi K."/>
            <person name="Hall N."/>
            <person name="Watson M."/>
            <person name="Adriaenssens E.M."/>
            <person name="Foster-Nyarko E."/>
            <person name="Jarju S."/>
            <person name="Secka A."/>
            <person name="Antonio M."/>
            <person name="Oren A."/>
            <person name="Chaudhuri R.R."/>
            <person name="La Ragione R."/>
            <person name="Hildebrand F."/>
            <person name="Pallen M.J."/>
        </authorList>
    </citation>
    <scope>NUCLEOTIDE SEQUENCE</scope>
    <source>
        <strain evidence="2">ChiGjej4B4-12881</strain>
    </source>
</reference>
<keyword evidence="1" id="KW-1133">Transmembrane helix</keyword>
<feature type="transmembrane region" description="Helical" evidence="1">
    <location>
        <begin position="115"/>
        <end position="137"/>
    </location>
</feature>
<dbReference type="Proteomes" id="UP000886780">
    <property type="component" value="Unassembled WGS sequence"/>
</dbReference>
<comment type="caution">
    <text evidence="2">The sequence shown here is derived from an EMBL/GenBank/DDBJ whole genome shotgun (WGS) entry which is preliminary data.</text>
</comment>
<organism evidence="2 3">
    <name type="scientific">Candidatus Lachnoclostridium stercoripullorum</name>
    <dbReference type="NCBI Taxonomy" id="2838635"/>
    <lineage>
        <taxon>Bacteria</taxon>
        <taxon>Bacillati</taxon>
        <taxon>Bacillota</taxon>
        <taxon>Clostridia</taxon>
        <taxon>Lachnospirales</taxon>
        <taxon>Lachnospiraceae</taxon>
    </lineage>
</organism>
<protein>
    <submittedName>
        <fullName evidence="2">Uncharacterized protein</fullName>
    </submittedName>
</protein>
<dbReference type="InterPro" id="IPR014509">
    <property type="entry name" value="YjdF-like"/>
</dbReference>
<evidence type="ECO:0000313" key="3">
    <source>
        <dbReference type="Proteomes" id="UP000886780"/>
    </source>
</evidence>